<accession>A0A9W8Q8W3</accession>
<dbReference type="Proteomes" id="UP001144673">
    <property type="component" value="Chromosome 4"/>
</dbReference>
<keyword evidence="2" id="KW-1185">Reference proteome</keyword>
<gene>
    <name evidence="1" type="ORF">LMH87_011009</name>
</gene>
<comment type="caution">
    <text evidence="1">The sequence shown here is derived from an EMBL/GenBank/DDBJ whole genome shotgun (WGS) entry which is preliminary data.</text>
</comment>
<protein>
    <submittedName>
        <fullName evidence="1">Uncharacterized protein</fullName>
    </submittedName>
</protein>
<reference evidence="1" key="1">
    <citation type="journal article" date="2023" name="Access Microbiol">
        <title>De-novo genome assembly for Akanthomyces muscarius, a biocontrol agent of insect agricultural pests.</title>
        <authorList>
            <person name="Erdos Z."/>
            <person name="Studholme D.J."/>
            <person name="Raymond B."/>
            <person name="Sharma M."/>
        </authorList>
    </citation>
    <scope>NUCLEOTIDE SEQUENCE</scope>
    <source>
        <strain evidence="1">Ve6</strain>
    </source>
</reference>
<dbReference type="GeneID" id="80898168"/>
<dbReference type="AlphaFoldDB" id="A0A9W8Q8W3"/>
<dbReference type="EMBL" id="JAJHUN010000009">
    <property type="protein sequence ID" value="KAJ4150251.1"/>
    <property type="molecule type" value="Genomic_DNA"/>
</dbReference>
<evidence type="ECO:0000313" key="1">
    <source>
        <dbReference type="EMBL" id="KAJ4150251.1"/>
    </source>
</evidence>
<proteinExistence type="predicted"/>
<sequence length="144" mass="16541">MDISQVQVLVFTTDYHLFKLTQREPEWRPDHVLYWGEAKGCVVTIWSEFVSKVDRRPGPEEAPGAQTGLRFIVPNQKTVDLDLRTEMINNVGRVCFRPTDKILALRLTDLGAPRVKGNEVSWQIRPVRCSPRLVLGPLLRSQKF</sequence>
<evidence type="ECO:0000313" key="2">
    <source>
        <dbReference type="Proteomes" id="UP001144673"/>
    </source>
</evidence>
<organism evidence="1 2">
    <name type="scientific">Akanthomyces muscarius</name>
    <name type="common">Entomopathogenic fungus</name>
    <name type="synonym">Lecanicillium muscarium</name>
    <dbReference type="NCBI Taxonomy" id="2231603"/>
    <lineage>
        <taxon>Eukaryota</taxon>
        <taxon>Fungi</taxon>
        <taxon>Dikarya</taxon>
        <taxon>Ascomycota</taxon>
        <taxon>Pezizomycotina</taxon>
        <taxon>Sordariomycetes</taxon>
        <taxon>Hypocreomycetidae</taxon>
        <taxon>Hypocreales</taxon>
        <taxon>Cordycipitaceae</taxon>
        <taxon>Akanthomyces</taxon>
    </lineage>
</organism>
<dbReference type="KEGG" id="amus:LMH87_011009"/>
<dbReference type="RefSeq" id="XP_056051965.1">
    <property type="nucleotide sequence ID" value="XM_056200078.1"/>
</dbReference>
<name>A0A9W8Q8W3_AKAMU</name>